<feature type="transmembrane region" description="Helical" evidence="1">
    <location>
        <begin position="333"/>
        <end position="356"/>
    </location>
</feature>
<dbReference type="AlphaFoldDB" id="A0A3E2W9L3"/>
<dbReference type="EMBL" id="QVFB01000002">
    <property type="protein sequence ID" value="RGC21164.1"/>
    <property type="molecule type" value="Genomic_DNA"/>
</dbReference>
<feature type="transmembrane region" description="Helical" evidence="1">
    <location>
        <begin position="124"/>
        <end position="145"/>
    </location>
</feature>
<name>A0A3E2W9L3_9FIRM</name>
<evidence type="ECO:0000313" key="2">
    <source>
        <dbReference type="EMBL" id="RGC21164.1"/>
    </source>
</evidence>
<evidence type="ECO:0000313" key="3">
    <source>
        <dbReference type="Proteomes" id="UP000260733"/>
    </source>
</evidence>
<evidence type="ECO:0008006" key="4">
    <source>
        <dbReference type="Google" id="ProtNLM"/>
    </source>
</evidence>
<feature type="transmembrane region" description="Helical" evidence="1">
    <location>
        <begin position="394"/>
        <end position="411"/>
    </location>
</feature>
<sequence length="418" mass="48775">MTINSRKCRELVIFQVYFILIVQLLIDALNAPQYIVFLTDIINALLCLYMLRFPKTLFYKNDTKLFHQILEIYIVYLFIDALLNLVPLPMFIWGCRKLLRGLFYFCACIRFLEFEDYIKFLDNMFVLQIVNVVLSLYQFFVLGLVQDNLGGIFGTASGCNALSNLFFCVLDTYYICLYLRDKRALKKLVFVLVSSLLLAALAELKAFFLEFAVIVILVLLVTRFSFKKLLLIVGSIFGLSLSLKVFAKYFPDFYRRMTTLKDFLQIASDVGTGYNISRSGAFQEINNYFFNHSMRYELLGYGLGGCETSPFEFLTSDFYKAYGSFNYVWLGHAITYLETGALGTILALAFFVLIGCYSLKLRRQYKEFEYELCFSFVFSMIVIVNFFYNNFIRADIQYFVYFILAFPFVIARRKKDVY</sequence>
<dbReference type="RefSeq" id="WP_117553540.1">
    <property type="nucleotide sequence ID" value="NZ_QVFB01000002.1"/>
</dbReference>
<feature type="transmembrane region" description="Helical" evidence="1">
    <location>
        <begin position="368"/>
        <end position="388"/>
    </location>
</feature>
<accession>A0A3E2W9L3</accession>
<reference evidence="2 3" key="1">
    <citation type="submission" date="2018-08" db="EMBL/GenBank/DDBJ databases">
        <title>A genome reference for cultivated species of the human gut microbiota.</title>
        <authorList>
            <person name="Zou Y."/>
            <person name="Xue W."/>
            <person name="Luo G."/>
        </authorList>
    </citation>
    <scope>NUCLEOTIDE SEQUENCE [LARGE SCALE GENOMIC DNA]</scope>
    <source>
        <strain evidence="2 3">AM37-13AC</strain>
    </source>
</reference>
<protein>
    <recommendedName>
        <fullName evidence="4">O-antigen ligase domain-containing protein</fullName>
    </recommendedName>
</protein>
<organism evidence="2 3">
    <name type="scientific">Faecalibacterium prausnitzii</name>
    <dbReference type="NCBI Taxonomy" id="853"/>
    <lineage>
        <taxon>Bacteria</taxon>
        <taxon>Bacillati</taxon>
        <taxon>Bacillota</taxon>
        <taxon>Clostridia</taxon>
        <taxon>Eubacteriales</taxon>
        <taxon>Oscillospiraceae</taxon>
        <taxon>Faecalibacterium</taxon>
    </lineage>
</organism>
<keyword evidence="1" id="KW-0812">Transmembrane</keyword>
<feature type="transmembrane region" description="Helical" evidence="1">
    <location>
        <begin position="35"/>
        <end position="53"/>
    </location>
</feature>
<feature type="transmembrane region" description="Helical" evidence="1">
    <location>
        <begin position="12"/>
        <end position="29"/>
    </location>
</feature>
<keyword evidence="1" id="KW-0472">Membrane</keyword>
<dbReference type="Proteomes" id="UP000260733">
    <property type="component" value="Unassembled WGS sequence"/>
</dbReference>
<keyword evidence="1" id="KW-1133">Transmembrane helix</keyword>
<feature type="transmembrane region" description="Helical" evidence="1">
    <location>
        <begin position="206"/>
        <end position="222"/>
    </location>
</feature>
<proteinExistence type="predicted"/>
<comment type="caution">
    <text evidence="2">The sequence shown here is derived from an EMBL/GenBank/DDBJ whole genome shotgun (WGS) entry which is preliminary data.</text>
</comment>
<feature type="transmembrane region" description="Helical" evidence="1">
    <location>
        <begin position="65"/>
        <end position="85"/>
    </location>
</feature>
<gene>
    <name evidence="2" type="ORF">DW855_01710</name>
</gene>
<feature type="transmembrane region" description="Helical" evidence="1">
    <location>
        <begin position="151"/>
        <end position="177"/>
    </location>
</feature>
<feature type="transmembrane region" description="Helical" evidence="1">
    <location>
        <begin position="229"/>
        <end position="247"/>
    </location>
</feature>
<evidence type="ECO:0000256" key="1">
    <source>
        <dbReference type="SAM" id="Phobius"/>
    </source>
</evidence>